<reference evidence="17" key="1">
    <citation type="submission" date="2014-05" db="EMBL/GenBank/DDBJ databases">
        <authorList>
            <person name="Chronopoulou M."/>
        </authorList>
    </citation>
    <scope>NUCLEOTIDE SEQUENCE</scope>
    <source>
        <tissue evidence="17">Whole organism</tissue>
    </source>
</reference>
<dbReference type="GO" id="GO:0003779">
    <property type="term" value="F:actin binding"/>
    <property type="evidence" value="ECO:0007669"/>
    <property type="project" value="InterPro"/>
</dbReference>
<accession>A0A0K2SY74</accession>
<comment type="subcellular location">
    <subcellularLocation>
        <location evidence="1">Cytoplasm</location>
        <location evidence="1">Cytoskeleton</location>
    </subcellularLocation>
</comment>
<evidence type="ECO:0000259" key="14">
    <source>
        <dbReference type="PROSITE" id="PS50056"/>
    </source>
</evidence>
<evidence type="ECO:0000256" key="2">
    <source>
        <dbReference type="ARBA" id="ARBA00009580"/>
    </source>
</evidence>
<feature type="compositionally biased region" description="Basic and acidic residues" evidence="12">
    <location>
        <begin position="393"/>
        <end position="411"/>
    </location>
</feature>
<dbReference type="GO" id="GO:0005856">
    <property type="term" value="C:cytoskeleton"/>
    <property type="evidence" value="ECO:0007669"/>
    <property type="project" value="UniProtKB-SubCell"/>
</dbReference>
<protein>
    <recommendedName>
        <fullName evidence="11">PCI domain-containing protein 2 homolog</fullName>
        <ecNumber evidence="3">3.1.3.16</ecNumber>
    </recommendedName>
    <alternativeName>
        <fullName evidence="9">CSN12-like protein</fullName>
    </alternativeName>
</protein>
<evidence type="ECO:0000259" key="13">
    <source>
        <dbReference type="PROSITE" id="PS50054"/>
    </source>
</evidence>
<dbReference type="Pfam" id="PF01399">
    <property type="entry name" value="PCI"/>
    <property type="match status" value="1"/>
</dbReference>
<feature type="compositionally biased region" description="Basic residues" evidence="12">
    <location>
        <begin position="437"/>
        <end position="447"/>
    </location>
</feature>
<dbReference type="Gene3D" id="1.10.10.10">
    <property type="entry name" value="Winged helix-like DNA-binding domain superfamily/Winged helix DNA-binding domain"/>
    <property type="match status" value="1"/>
</dbReference>
<feature type="non-terminal residue" evidence="17">
    <location>
        <position position="1"/>
    </location>
</feature>
<feature type="region of interest" description="Disordered" evidence="12">
    <location>
        <begin position="393"/>
        <end position="447"/>
    </location>
</feature>
<feature type="domain" description="Tyrosine specific protein phosphatases" evidence="14">
    <location>
        <begin position="301"/>
        <end position="359"/>
    </location>
</feature>
<dbReference type="PROSITE" id="PS50056">
    <property type="entry name" value="TYR_PHOSPHATASE_2"/>
    <property type="match status" value="1"/>
</dbReference>
<dbReference type="FunFam" id="3.90.190.10:FF:000004">
    <property type="entry name" value="Protein phosphatase Slingshot homolog 2"/>
    <property type="match status" value="1"/>
</dbReference>
<evidence type="ECO:0000259" key="16">
    <source>
        <dbReference type="PROSITE" id="PS51998"/>
    </source>
</evidence>
<dbReference type="GO" id="GO:0030837">
    <property type="term" value="P:negative regulation of actin filament polymerization"/>
    <property type="evidence" value="ECO:0007669"/>
    <property type="project" value="InterPro"/>
</dbReference>
<evidence type="ECO:0000256" key="12">
    <source>
        <dbReference type="SAM" id="MobiDB-lite"/>
    </source>
</evidence>
<dbReference type="Pfam" id="PF00782">
    <property type="entry name" value="DSPc"/>
    <property type="match status" value="1"/>
</dbReference>
<evidence type="ECO:0000313" key="17">
    <source>
        <dbReference type="EMBL" id="CDW18460.1"/>
    </source>
</evidence>
<comment type="similarity">
    <text evidence="2">Belongs to the protein-tyrosine phosphatase family.</text>
</comment>
<evidence type="ECO:0000259" key="15">
    <source>
        <dbReference type="PROSITE" id="PS50250"/>
    </source>
</evidence>
<feature type="domain" description="PCI" evidence="15">
    <location>
        <begin position="830"/>
        <end position="1011"/>
    </location>
</feature>
<dbReference type="PROSITE" id="PS51998">
    <property type="entry name" value="DEK_C"/>
    <property type="match status" value="1"/>
</dbReference>
<dbReference type="SUPFAM" id="SSF52799">
    <property type="entry name" value="(Phosphotyrosine protein) phosphatases II"/>
    <property type="match status" value="1"/>
</dbReference>
<dbReference type="InterPro" id="IPR043588">
    <property type="entry name" value="SSH-N"/>
</dbReference>
<feature type="domain" description="DEK-C" evidence="16">
    <location>
        <begin position="181"/>
        <end position="236"/>
    </location>
</feature>
<dbReference type="InterPro" id="IPR036388">
    <property type="entry name" value="WH-like_DNA-bd_sf"/>
</dbReference>
<dbReference type="PANTHER" id="PTHR45864">
    <property type="entry name" value="SLINGSHOT PROTEIN PHOSPHATASE HOMOLOG"/>
    <property type="match status" value="1"/>
</dbReference>
<dbReference type="SUPFAM" id="SSF109715">
    <property type="entry name" value="DEK C-terminal domain"/>
    <property type="match status" value="1"/>
</dbReference>
<evidence type="ECO:0000256" key="6">
    <source>
        <dbReference type="ARBA" id="ARBA00022912"/>
    </source>
</evidence>
<keyword evidence="7" id="KW-0206">Cytoskeleton</keyword>
<organism evidence="17">
    <name type="scientific">Lepeophtheirus salmonis</name>
    <name type="common">Salmon louse</name>
    <name type="synonym">Caligus salmonis</name>
    <dbReference type="NCBI Taxonomy" id="72036"/>
    <lineage>
        <taxon>Eukaryota</taxon>
        <taxon>Metazoa</taxon>
        <taxon>Ecdysozoa</taxon>
        <taxon>Arthropoda</taxon>
        <taxon>Crustacea</taxon>
        <taxon>Multicrustacea</taxon>
        <taxon>Hexanauplia</taxon>
        <taxon>Copepoda</taxon>
        <taxon>Siphonostomatoida</taxon>
        <taxon>Caligidae</taxon>
        <taxon>Lepeophtheirus</taxon>
    </lineage>
</organism>
<dbReference type="InterPro" id="IPR029021">
    <property type="entry name" value="Prot-tyrosine_phosphatase-like"/>
</dbReference>
<dbReference type="InterPro" id="IPR000340">
    <property type="entry name" value="Dual-sp_phosphatase_cat-dom"/>
</dbReference>
<name>A0A0K2SY74_LEPSM</name>
<keyword evidence="5" id="KW-0378">Hydrolase</keyword>
<dbReference type="FunFam" id="1.10.10.10:FF:000146">
    <property type="entry name" value="PCI domain-containing protein 2 homolog"/>
    <property type="match status" value="1"/>
</dbReference>
<dbReference type="Gene3D" id="1.10.10.60">
    <property type="entry name" value="Homeodomain-like"/>
    <property type="match status" value="1"/>
</dbReference>
<dbReference type="PANTHER" id="PTHR45864:SF2">
    <property type="entry name" value="PROTEIN PHOSPHATASE SLINGSHOT"/>
    <property type="match status" value="1"/>
</dbReference>
<dbReference type="Gene3D" id="3.90.190.10">
    <property type="entry name" value="Protein tyrosine phosphatase superfamily"/>
    <property type="match status" value="1"/>
</dbReference>
<evidence type="ECO:0000256" key="9">
    <source>
        <dbReference type="ARBA" id="ARBA00033214"/>
    </source>
</evidence>
<dbReference type="OrthoDB" id="5779068at2759"/>
<keyword evidence="4" id="KW-0963">Cytoplasm</keyword>
<evidence type="ECO:0000256" key="10">
    <source>
        <dbReference type="ARBA" id="ARBA00048336"/>
    </source>
</evidence>
<dbReference type="PROSITE" id="PS50250">
    <property type="entry name" value="PCI"/>
    <property type="match status" value="1"/>
</dbReference>
<evidence type="ECO:0000256" key="5">
    <source>
        <dbReference type="ARBA" id="ARBA00022801"/>
    </source>
</evidence>
<dbReference type="SMART" id="SM00753">
    <property type="entry name" value="PAM"/>
    <property type="match status" value="1"/>
</dbReference>
<dbReference type="EMBL" id="HACA01001099">
    <property type="protein sequence ID" value="CDW18460.1"/>
    <property type="molecule type" value="Transcribed_RNA"/>
</dbReference>
<dbReference type="EC" id="3.1.3.16" evidence="3"/>
<evidence type="ECO:0000256" key="8">
    <source>
        <dbReference type="ARBA" id="ARBA00025771"/>
    </source>
</evidence>
<comment type="catalytic activity">
    <reaction evidence="10">
        <text>O-phospho-L-threonyl-[protein] + H2O = L-threonyl-[protein] + phosphate</text>
        <dbReference type="Rhea" id="RHEA:47004"/>
        <dbReference type="Rhea" id="RHEA-COMP:11060"/>
        <dbReference type="Rhea" id="RHEA-COMP:11605"/>
        <dbReference type="ChEBI" id="CHEBI:15377"/>
        <dbReference type="ChEBI" id="CHEBI:30013"/>
        <dbReference type="ChEBI" id="CHEBI:43474"/>
        <dbReference type="ChEBI" id="CHEBI:61977"/>
        <dbReference type="EC" id="3.1.3.16"/>
    </reaction>
</comment>
<dbReference type="InterPro" id="IPR043587">
    <property type="entry name" value="Phosphatase_SSH-like"/>
</dbReference>
<dbReference type="SMART" id="SM00195">
    <property type="entry name" value="DSPc"/>
    <property type="match status" value="1"/>
</dbReference>
<feature type="domain" description="Tyrosine-protein phosphatase" evidence="13">
    <location>
        <begin position="239"/>
        <end position="381"/>
    </location>
</feature>
<dbReference type="InterPro" id="IPR000387">
    <property type="entry name" value="Tyr_Pase_dom"/>
</dbReference>
<evidence type="ECO:0000256" key="4">
    <source>
        <dbReference type="ARBA" id="ARBA00022490"/>
    </source>
</evidence>
<feature type="compositionally biased region" description="Low complexity" evidence="12">
    <location>
        <begin position="412"/>
        <end position="436"/>
    </location>
</feature>
<evidence type="ECO:0000256" key="7">
    <source>
        <dbReference type="ARBA" id="ARBA00023212"/>
    </source>
</evidence>
<dbReference type="InterPro" id="IPR000717">
    <property type="entry name" value="PCI_dom"/>
</dbReference>
<evidence type="ECO:0000256" key="1">
    <source>
        <dbReference type="ARBA" id="ARBA00004245"/>
    </source>
</evidence>
<dbReference type="AlphaFoldDB" id="A0A0K2SY74"/>
<keyword evidence="6" id="KW-0904">Protein phosphatase</keyword>
<feature type="compositionally biased region" description="Acidic residues" evidence="12">
    <location>
        <begin position="481"/>
        <end position="494"/>
    </location>
</feature>
<dbReference type="Pfam" id="PF23040">
    <property type="entry name" value="PH_SSH1-like_1st"/>
    <property type="match status" value="1"/>
</dbReference>
<dbReference type="PROSITE" id="PS00383">
    <property type="entry name" value="TYR_PHOSPHATASE_1"/>
    <property type="match status" value="1"/>
</dbReference>
<dbReference type="InterPro" id="IPR020422">
    <property type="entry name" value="TYR_PHOSPHATASE_DUAL_dom"/>
</dbReference>
<feature type="region of interest" description="Disordered" evidence="12">
    <location>
        <begin position="474"/>
        <end position="494"/>
    </location>
</feature>
<dbReference type="GO" id="GO:0004722">
    <property type="term" value="F:protein serine/threonine phosphatase activity"/>
    <property type="evidence" value="ECO:0007669"/>
    <property type="project" value="UniProtKB-EC"/>
</dbReference>
<sequence>FCEVGETMMERCLRHGDRLLLSIRLESTYIQRERYFCIVSCSNSSSCHNYCILGIDSVKQDNEEDEEEEEEDGEEKSVLSIGLAFPFTRNTGVCLDGDGGFSIFRHFGQHFIFKPVSVQGLWTVIQTLHMISNSTMHQSEETNTNYIINSPQSCINEWHAMSDLLVRRPPSPDQIIDSEGEELETLIKSQLREIMKTVDLDNITSKCIRNALEEELKMDLCDYKPFIDKEILVILGQMDPASKILDYVYLGSEWNASNLDELKANGITHILNVTREIDNFFPAVFEYRNIRVYDEESTDLLKFFDETYRFIHKAFSRNGKVLIHCKMGISRSATVTMSYIMKEHEKSLEDTIIKVKERRDIINPNKSFIKQLEVYEGILGAIRNRHNRLFRSKSESSLKNKEEIVSKKRSDSTNGSNYCNKNNSNAIENNRNSRNNRLNRQRSTKKVKALANVFNRTDLLSRPKSWSPNERISSLLLNQEEPPEVDQGEEENGTDESLLHIDEECHCYNDIVTKILVSSPPSSPPPSATVSSYPHNLHCGCNVELELQVPNDDPVVLHGCSSGYIVQNLADLPIRLRQGIDKSGLTSSSLDNAPDIVESSREYNQEELLSVKTIANMFDYKEVMNILTYLKKVEEAWNDYDGVEIARLISFRDSHVFNTKLQLEDPEGTVDDSLDTAINELIAYHLRCCWSFFVKKDCLEAYRCQSLALTSFNKLLSDTKDDNWPLPVMYTLCLDLRLFAAKADIQLQKKGGKPGEMLEKSAELLMNCFRICALDSKTSDEVTKRWGMLNIVNQLFKIYFKVNKLHLCKPLIRAIYQTNLRDLYPKSQQVTFKYYVGRQYMFDNKFGEAEKYLSYAFERCHIDSSFNKRAILIYLIPVKMLLGHMPSMDLLKKYNLLEFREVVLAVKEGNLLRLNAALEANEKIFIKCGIFLILEKLKIITYRNLFKKVVLIMNTHQIPIASFLKALQMMRVEGIDQEETQCILANLIYEGKIRGYISHVHQKLVVSKQNAFPPLSVAVQ</sequence>
<proteinExistence type="inferred from homology"/>
<dbReference type="InterPro" id="IPR016130">
    <property type="entry name" value="Tyr_Pase_AS"/>
</dbReference>
<evidence type="ECO:0000256" key="3">
    <source>
        <dbReference type="ARBA" id="ARBA00013081"/>
    </source>
</evidence>
<dbReference type="Pfam" id="PF08766">
    <property type="entry name" value="DEK_C"/>
    <property type="match status" value="1"/>
</dbReference>
<comment type="similarity">
    <text evidence="8">Belongs to the CSN12 family.</text>
</comment>
<dbReference type="PROSITE" id="PS50054">
    <property type="entry name" value="TYR_PHOSPHATASE_DUAL"/>
    <property type="match status" value="1"/>
</dbReference>
<dbReference type="InterPro" id="IPR014876">
    <property type="entry name" value="DEK_C"/>
</dbReference>
<evidence type="ECO:0000256" key="11">
    <source>
        <dbReference type="ARBA" id="ARBA00072421"/>
    </source>
</evidence>